<proteinExistence type="inferred from homology"/>
<evidence type="ECO:0000256" key="7">
    <source>
        <dbReference type="ARBA" id="ARBA00022777"/>
    </source>
</evidence>
<keyword evidence="15" id="KW-1185">Reference proteome</keyword>
<dbReference type="PANTHER" id="PTHR43071">
    <property type="entry name" value="2-AMINO-4-HYDROXY-6-HYDROXYMETHYLDIHYDROPTERIDINE PYROPHOSPHOKINASE"/>
    <property type="match status" value="1"/>
</dbReference>
<dbReference type="OrthoDB" id="9808041at2"/>
<dbReference type="SUPFAM" id="SSF55083">
    <property type="entry name" value="6-hydroxymethyl-7,8-dihydropterin pyrophosphokinase, HPPK"/>
    <property type="match status" value="1"/>
</dbReference>
<gene>
    <name evidence="14" type="primary">folK</name>
    <name evidence="14" type="ORF">GRI32_00975</name>
</gene>
<dbReference type="GO" id="GO:0005524">
    <property type="term" value="F:ATP binding"/>
    <property type="evidence" value="ECO:0007669"/>
    <property type="project" value="UniProtKB-KW"/>
</dbReference>
<dbReference type="InterPro" id="IPR000550">
    <property type="entry name" value="Hppk"/>
</dbReference>
<protein>
    <recommendedName>
        <fullName evidence="4">2-amino-4-hydroxy-6-hydroxymethyldihydropteridine pyrophosphokinase</fullName>
        <ecNumber evidence="3">2.7.6.3</ecNumber>
    </recommendedName>
    <alternativeName>
        <fullName evidence="11">6-hydroxymethyl-7,8-dihydropterin pyrophosphokinase</fullName>
    </alternativeName>
    <alternativeName>
        <fullName evidence="12">7,8-dihydro-6-hydroxymethylpterin-pyrophosphokinase</fullName>
    </alternativeName>
</protein>
<evidence type="ECO:0000256" key="12">
    <source>
        <dbReference type="ARBA" id="ARBA00033413"/>
    </source>
</evidence>
<accession>A0A844ZJV3</accession>
<dbReference type="Proteomes" id="UP000435243">
    <property type="component" value="Unassembled WGS sequence"/>
</dbReference>
<evidence type="ECO:0000256" key="5">
    <source>
        <dbReference type="ARBA" id="ARBA00022679"/>
    </source>
</evidence>
<evidence type="ECO:0000256" key="10">
    <source>
        <dbReference type="ARBA" id="ARBA00029409"/>
    </source>
</evidence>
<dbReference type="GO" id="GO:0016301">
    <property type="term" value="F:kinase activity"/>
    <property type="evidence" value="ECO:0007669"/>
    <property type="project" value="UniProtKB-KW"/>
</dbReference>
<dbReference type="NCBIfam" id="TIGR01498">
    <property type="entry name" value="folK"/>
    <property type="match status" value="1"/>
</dbReference>
<dbReference type="Gene3D" id="3.30.70.560">
    <property type="entry name" value="7,8-Dihydro-6-hydroxymethylpterin-pyrophosphokinase HPPK"/>
    <property type="match status" value="1"/>
</dbReference>
<dbReference type="AlphaFoldDB" id="A0A844ZJV3"/>
<evidence type="ECO:0000256" key="2">
    <source>
        <dbReference type="ARBA" id="ARBA00005810"/>
    </source>
</evidence>
<keyword evidence="8" id="KW-0067">ATP-binding</keyword>
<dbReference type="CDD" id="cd00483">
    <property type="entry name" value="HPPK"/>
    <property type="match status" value="1"/>
</dbReference>
<name>A0A844ZJV3_9SPHN</name>
<comment type="caution">
    <text evidence="14">The sequence shown here is derived from an EMBL/GenBank/DDBJ whole genome shotgun (WGS) entry which is preliminary data.</text>
</comment>
<reference evidence="14 15" key="1">
    <citation type="submission" date="2019-12" db="EMBL/GenBank/DDBJ databases">
        <title>Genomic-based taxomic classification of the family Erythrobacteraceae.</title>
        <authorList>
            <person name="Xu L."/>
        </authorList>
    </citation>
    <scope>NUCLEOTIDE SEQUENCE [LARGE SCALE GENOMIC DNA]</scope>
    <source>
        <strain evidence="14 15">JCM 16339</strain>
    </source>
</reference>
<dbReference type="Pfam" id="PF01288">
    <property type="entry name" value="HPPK"/>
    <property type="match status" value="1"/>
</dbReference>
<dbReference type="UniPathway" id="UPA00077">
    <property type="reaction ID" value="UER00155"/>
</dbReference>
<dbReference type="RefSeq" id="WP_160589266.1">
    <property type="nucleotide sequence ID" value="NZ_BAAAFP010000002.1"/>
</dbReference>
<evidence type="ECO:0000313" key="15">
    <source>
        <dbReference type="Proteomes" id="UP000435243"/>
    </source>
</evidence>
<comment type="similarity">
    <text evidence="2">Belongs to the HPPK family.</text>
</comment>
<evidence type="ECO:0000256" key="6">
    <source>
        <dbReference type="ARBA" id="ARBA00022741"/>
    </source>
</evidence>
<evidence type="ECO:0000313" key="14">
    <source>
        <dbReference type="EMBL" id="MXO87310.1"/>
    </source>
</evidence>
<evidence type="ECO:0000259" key="13">
    <source>
        <dbReference type="Pfam" id="PF01288"/>
    </source>
</evidence>
<evidence type="ECO:0000256" key="3">
    <source>
        <dbReference type="ARBA" id="ARBA00013253"/>
    </source>
</evidence>
<evidence type="ECO:0000256" key="1">
    <source>
        <dbReference type="ARBA" id="ARBA00005051"/>
    </source>
</evidence>
<dbReference type="EC" id="2.7.6.3" evidence="3"/>
<keyword evidence="6" id="KW-0547">Nucleotide-binding</keyword>
<evidence type="ECO:0000256" key="11">
    <source>
        <dbReference type="ARBA" id="ARBA00029766"/>
    </source>
</evidence>
<evidence type="ECO:0000256" key="8">
    <source>
        <dbReference type="ARBA" id="ARBA00022840"/>
    </source>
</evidence>
<dbReference type="EMBL" id="WTYY01000001">
    <property type="protein sequence ID" value="MXO87310.1"/>
    <property type="molecule type" value="Genomic_DNA"/>
</dbReference>
<evidence type="ECO:0000256" key="4">
    <source>
        <dbReference type="ARBA" id="ARBA00016218"/>
    </source>
</evidence>
<dbReference type="PANTHER" id="PTHR43071:SF1">
    <property type="entry name" value="2-AMINO-4-HYDROXY-6-HYDROXYMETHYLDIHYDROPTERIDINE PYROPHOSPHOKINASE"/>
    <property type="match status" value="1"/>
</dbReference>
<keyword evidence="9" id="KW-0289">Folate biosynthesis</keyword>
<dbReference type="GO" id="GO:0046656">
    <property type="term" value="P:folic acid biosynthetic process"/>
    <property type="evidence" value="ECO:0007669"/>
    <property type="project" value="UniProtKB-KW"/>
</dbReference>
<keyword evidence="7 14" id="KW-0418">Kinase</keyword>
<dbReference type="GO" id="GO:0003848">
    <property type="term" value="F:2-amino-4-hydroxy-6-hydroxymethyldihydropteridine diphosphokinase activity"/>
    <property type="evidence" value="ECO:0007669"/>
    <property type="project" value="UniProtKB-EC"/>
</dbReference>
<keyword evidence="5 14" id="KW-0808">Transferase</keyword>
<dbReference type="InterPro" id="IPR035907">
    <property type="entry name" value="Hppk_sf"/>
</dbReference>
<organism evidence="14 15">
    <name type="scientific">Alteraurantiacibacter aestuarii</name>
    <dbReference type="NCBI Taxonomy" id="650004"/>
    <lineage>
        <taxon>Bacteria</taxon>
        <taxon>Pseudomonadati</taxon>
        <taxon>Pseudomonadota</taxon>
        <taxon>Alphaproteobacteria</taxon>
        <taxon>Sphingomonadales</taxon>
        <taxon>Erythrobacteraceae</taxon>
        <taxon>Alteraurantiacibacter</taxon>
    </lineage>
</organism>
<dbReference type="GO" id="GO:0046654">
    <property type="term" value="P:tetrahydrofolate biosynthetic process"/>
    <property type="evidence" value="ECO:0007669"/>
    <property type="project" value="UniProtKB-UniPathway"/>
</dbReference>
<comment type="function">
    <text evidence="10">Catalyzes the transfer of pyrophosphate from adenosine triphosphate (ATP) to 6-hydroxymethyl-7,8-dihydropterin, an enzymatic step in folate biosynthesis pathway.</text>
</comment>
<feature type="domain" description="7,8-dihydro-6-hydroxymethylpterin-pyrophosphokinase" evidence="13">
    <location>
        <begin position="8"/>
        <end position="139"/>
    </location>
</feature>
<evidence type="ECO:0000256" key="9">
    <source>
        <dbReference type="ARBA" id="ARBA00022909"/>
    </source>
</evidence>
<sequence length="165" mass="18220">MNASVYLIALGSNQRHPQLGSPREVVSATMDFLDGTLGEVVARSPIIDSAPVGPSLRLYANAVLAMESRLSPDEMLYSLQHAEAQLGRERRGARWRARVIDLDIVLWSGGVVAQTDLAIPHPLFRERDFVLGPAAAIAPDWRDPVTGLTLRQLYARLTHHRPVPR</sequence>
<comment type="pathway">
    <text evidence="1">Cofactor biosynthesis; tetrahydrofolate biosynthesis; 2-amino-4-hydroxy-6-hydroxymethyl-7,8-dihydropteridine diphosphate from 7,8-dihydroneopterin triphosphate: step 4/4.</text>
</comment>